<evidence type="ECO:0000313" key="2">
    <source>
        <dbReference type="EnsemblMetazoa" id="Aqu2.1.22844_001"/>
    </source>
</evidence>
<keyword evidence="1" id="KW-0472">Membrane</keyword>
<accession>A0A1X7U5N7</accession>
<dbReference type="AlphaFoldDB" id="A0A1X7U5N7"/>
<dbReference type="InParanoid" id="A0A1X7U5N7"/>
<dbReference type="EnsemblMetazoa" id="Aqu2.1.22844_001">
    <property type="protein sequence ID" value="Aqu2.1.22844_001"/>
    <property type="gene ID" value="Aqu2.1.22844"/>
</dbReference>
<name>A0A1X7U5N7_AMPQE</name>
<keyword evidence="1" id="KW-1133">Transmembrane helix</keyword>
<protein>
    <submittedName>
        <fullName evidence="2">Uncharacterized protein</fullName>
    </submittedName>
</protein>
<organism evidence="2">
    <name type="scientific">Amphimedon queenslandica</name>
    <name type="common">Sponge</name>
    <dbReference type="NCBI Taxonomy" id="400682"/>
    <lineage>
        <taxon>Eukaryota</taxon>
        <taxon>Metazoa</taxon>
        <taxon>Porifera</taxon>
        <taxon>Demospongiae</taxon>
        <taxon>Heteroscleromorpha</taxon>
        <taxon>Haplosclerida</taxon>
        <taxon>Niphatidae</taxon>
        <taxon>Amphimedon</taxon>
    </lineage>
</organism>
<reference evidence="2" key="1">
    <citation type="submission" date="2017-05" db="UniProtKB">
        <authorList>
            <consortium name="EnsemblMetazoa"/>
        </authorList>
    </citation>
    <scope>IDENTIFICATION</scope>
</reference>
<sequence>LLLVYQAKSMYKMLLHYEWLVLCQLCSLVAGKVYVATDDSVYLLSDSGSLHVVSSSSPMLSQASAAYLDDSSDDYDLGPLSRPCHALSTQPLDLPFSAGSVSPTRSFSPVSPLSFLLISPLPLIFLLFGLRLTLSSNGRICQDVSV</sequence>
<keyword evidence="1" id="KW-0812">Transmembrane</keyword>
<feature type="transmembrane region" description="Helical" evidence="1">
    <location>
        <begin position="110"/>
        <end position="130"/>
    </location>
</feature>
<proteinExistence type="predicted"/>
<evidence type="ECO:0000256" key="1">
    <source>
        <dbReference type="SAM" id="Phobius"/>
    </source>
</evidence>